<reference evidence="2 3" key="1">
    <citation type="journal article" date="2016" name="Nat. Commun.">
        <title>Thousands of microbial genomes shed light on interconnected biogeochemical processes in an aquifer system.</title>
        <authorList>
            <person name="Anantharaman K."/>
            <person name="Brown C.T."/>
            <person name="Hug L.A."/>
            <person name="Sharon I."/>
            <person name="Castelle C.J."/>
            <person name="Probst A.J."/>
            <person name="Thomas B.C."/>
            <person name="Singh A."/>
            <person name="Wilkins M.J."/>
            <person name="Karaoz U."/>
            <person name="Brodie E.L."/>
            <person name="Williams K.H."/>
            <person name="Hubbard S.S."/>
            <person name="Banfield J.F."/>
        </authorList>
    </citation>
    <scope>NUCLEOTIDE SEQUENCE [LARGE SCALE GENOMIC DNA]</scope>
</reference>
<evidence type="ECO:0000313" key="2">
    <source>
        <dbReference type="EMBL" id="OGN07505.1"/>
    </source>
</evidence>
<dbReference type="EMBL" id="MGJN01000006">
    <property type="protein sequence ID" value="OGN07505.1"/>
    <property type="molecule type" value="Genomic_DNA"/>
</dbReference>
<keyword evidence="1" id="KW-0472">Membrane</keyword>
<sequence>MFLTFSGGRSYMLFAAFRTLSIGARCDHLRGTEIKLRISFQLFVYIVFIVFQVLDGVFTYYGVTHTKAGMNYEANPILIFYMNLIGVTETVVVAKSVAIILGTIMYFEKIRLTLGCLLFLNIFYLPFIVAHVLVLTRFFGFYN</sequence>
<organism evidence="2 3">
    <name type="scientific">Candidatus Yanofskybacteria bacterium RIFCSPHIGHO2_02_FULL_38_22b</name>
    <dbReference type="NCBI Taxonomy" id="1802673"/>
    <lineage>
        <taxon>Bacteria</taxon>
        <taxon>Candidatus Yanofskyibacteriota</taxon>
    </lineage>
</organism>
<proteinExistence type="predicted"/>
<gene>
    <name evidence="2" type="ORF">A3B86_04665</name>
</gene>
<name>A0A1F8F2Z0_9BACT</name>
<dbReference type="Proteomes" id="UP000176834">
    <property type="component" value="Unassembled WGS sequence"/>
</dbReference>
<evidence type="ECO:0000256" key="1">
    <source>
        <dbReference type="SAM" id="Phobius"/>
    </source>
</evidence>
<feature type="transmembrane region" description="Helical" evidence="1">
    <location>
        <begin position="78"/>
        <end position="107"/>
    </location>
</feature>
<dbReference type="AlphaFoldDB" id="A0A1F8F2Z0"/>
<accession>A0A1F8F2Z0</accession>
<keyword evidence="1" id="KW-0812">Transmembrane</keyword>
<keyword evidence="1" id="KW-1133">Transmembrane helix</keyword>
<feature type="transmembrane region" description="Helical" evidence="1">
    <location>
        <begin position="42"/>
        <end position="63"/>
    </location>
</feature>
<evidence type="ECO:0000313" key="3">
    <source>
        <dbReference type="Proteomes" id="UP000176834"/>
    </source>
</evidence>
<protein>
    <submittedName>
        <fullName evidence="2">Uncharacterized protein</fullName>
    </submittedName>
</protein>
<comment type="caution">
    <text evidence="2">The sequence shown here is derived from an EMBL/GenBank/DDBJ whole genome shotgun (WGS) entry which is preliminary data.</text>
</comment>
<feature type="transmembrane region" description="Helical" evidence="1">
    <location>
        <begin position="114"/>
        <end position="139"/>
    </location>
</feature>